<dbReference type="PANTHER" id="PTHR47724">
    <property type="entry name" value="PEPTIDYL-PROLYL CIS-TRANS ISOMERASE CYP26-2, CHLOROPLASTIC"/>
    <property type="match status" value="1"/>
</dbReference>
<dbReference type="SUPFAM" id="SSF50891">
    <property type="entry name" value="Cyclophilin-like"/>
    <property type="match status" value="1"/>
</dbReference>
<dbReference type="InterPro" id="IPR044185">
    <property type="entry name" value="CYP26-2-like"/>
</dbReference>
<keyword evidence="1" id="KW-0732">Signal</keyword>
<dbReference type="Pfam" id="PF00160">
    <property type="entry name" value="Pro_isomerase"/>
    <property type="match status" value="1"/>
</dbReference>
<dbReference type="InterPro" id="IPR002130">
    <property type="entry name" value="Cyclophilin-type_PPIase_dom"/>
</dbReference>
<feature type="signal peptide" evidence="1">
    <location>
        <begin position="1"/>
        <end position="19"/>
    </location>
</feature>
<sequence>MAVAVPIALLALGAPSGLSRRQLACGTCASALLAPAAAVARERAQNARSFGVITWGGAARCDPTASGCAQNGQLRAEQFSQEPGVQMPRASVPDPRARITQRVYLHLELDRKPAGRLSLGLYGDSAPRSAANFAELCAGTLTTGAGEEPASYERSSLVRIVRGRYLVGGALTYAGGRTELGLGSARPVRLPVEPLANDEQGVGSHDVPGLLAMRRGGRSVEYTITLGDASGLDDSWAVIGQVTDAESLSLLARLDLLPVNKYDGSPLVRTAIVASGAALVTDAAKARE</sequence>
<comment type="caution">
    <text evidence="3">The sequence shown here is derived from an EMBL/GenBank/DDBJ whole genome shotgun (WGS) entry which is preliminary data.</text>
</comment>
<evidence type="ECO:0000313" key="3">
    <source>
        <dbReference type="EMBL" id="KAG8466736.1"/>
    </source>
</evidence>
<protein>
    <recommendedName>
        <fullName evidence="2">PPIase cyclophilin-type domain-containing protein</fullName>
    </recommendedName>
</protein>
<dbReference type="OrthoDB" id="10064525at2759"/>
<feature type="domain" description="PPIase cyclophilin-type" evidence="2">
    <location>
        <begin position="104"/>
        <end position="277"/>
    </location>
</feature>
<evidence type="ECO:0000256" key="1">
    <source>
        <dbReference type="SAM" id="SignalP"/>
    </source>
</evidence>
<dbReference type="EMBL" id="JAGTXO010000007">
    <property type="protein sequence ID" value="KAG8466736.1"/>
    <property type="molecule type" value="Genomic_DNA"/>
</dbReference>
<dbReference type="AlphaFoldDB" id="A0A8J5XDK3"/>
<dbReference type="GO" id="GO:0003755">
    <property type="term" value="F:peptidyl-prolyl cis-trans isomerase activity"/>
    <property type="evidence" value="ECO:0007669"/>
    <property type="project" value="InterPro"/>
</dbReference>
<dbReference type="GO" id="GO:0009507">
    <property type="term" value="C:chloroplast"/>
    <property type="evidence" value="ECO:0007669"/>
    <property type="project" value="TreeGrafter"/>
</dbReference>
<feature type="chain" id="PRO_5035181644" description="PPIase cyclophilin-type domain-containing protein" evidence="1">
    <location>
        <begin position="20"/>
        <end position="288"/>
    </location>
</feature>
<dbReference type="OMA" id="RERCDPT"/>
<keyword evidence="4" id="KW-1185">Reference proteome</keyword>
<evidence type="ECO:0000259" key="2">
    <source>
        <dbReference type="PROSITE" id="PS50072"/>
    </source>
</evidence>
<dbReference type="Proteomes" id="UP000751190">
    <property type="component" value="Unassembled WGS sequence"/>
</dbReference>
<organism evidence="3 4">
    <name type="scientific">Diacronema lutheri</name>
    <name type="common">Unicellular marine alga</name>
    <name type="synonym">Monochrysis lutheri</name>
    <dbReference type="NCBI Taxonomy" id="2081491"/>
    <lineage>
        <taxon>Eukaryota</taxon>
        <taxon>Haptista</taxon>
        <taxon>Haptophyta</taxon>
        <taxon>Pavlovophyceae</taxon>
        <taxon>Pavlovales</taxon>
        <taxon>Pavlovaceae</taxon>
        <taxon>Diacronema</taxon>
    </lineage>
</organism>
<name>A0A8J5XDK3_DIALT</name>
<gene>
    <name evidence="3" type="ORF">KFE25_008115</name>
</gene>
<dbReference type="Gene3D" id="2.40.100.10">
    <property type="entry name" value="Cyclophilin-like"/>
    <property type="match status" value="1"/>
</dbReference>
<accession>A0A8J5XDK3</accession>
<dbReference type="PROSITE" id="PS50072">
    <property type="entry name" value="CSA_PPIASE_2"/>
    <property type="match status" value="1"/>
</dbReference>
<dbReference type="PANTHER" id="PTHR47724:SF1">
    <property type="entry name" value="PEPTIDYL-PROLYL CIS-TRANS ISOMERASE CYP26-2, CHLOROPLASTIC"/>
    <property type="match status" value="1"/>
</dbReference>
<reference evidence="3" key="1">
    <citation type="submission" date="2021-05" db="EMBL/GenBank/DDBJ databases">
        <title>The genome of the haptophyte Pavlova lutheri (Diacronema luteri, Pavlovales) - a model for lipid biosynthesis in eukaryotic algae.</title>
        <authorList>
            <person name="Hulatt C.J."/>
            <person name="Posewitz M.C."/>
        </authorList>
    </citation>
    <scope>NUCLEOTIDE SEQUENCE</scope>
    <source>
        <strain evidence="3">NIVA-4/92</strain>
    </source>
</reference>
<proteinExistence type="predicted"/>
<evidence type="ECO:0000313" key="4">
    <source>
        <dbReference type="Proteomes" id="UP000751190"/>
    </source>
</evidence>
<dbReference type="InterPro" id="IPR029000">
    <property type="entry name" value="Cyclophilin-like_dom_sf"/>
</dbReference>